<sequence length="316" mass="35551">MADKAHKTEWPIISPKPWPRPNGQTYPRAEPAQKYAADGAGKGIKRPSTIKRMMRLSIGFDSAPALLFPLFLLFRPAWGYLKTACPIMASSSRPRKNKQMDHRYTDTASPNPLLPAALAALLTGIMIWSGIQPTSRAVWWAEILPVLGVFGALLLTYRRFRFSNLAYVLMSFWLLMHTVGAHYTFADVPFDWANRLLSPLLGEGRNHFDRVGHYIIGFYAYPMAEWLMRRRACSMHLAFFFSLFFIMGVAAAYEIIEWQYAVLEGGNAGIEFLGSQGDIWDAQKDMLADTLGALTALLIYLLVRPDRQLASPVSNG</sequence>
<feature type="transmembrane region" description="Helical" evidence="2">
    <location>
        <begin position="235"/>
        <end position="256"/>
    </location>
</feature>
<evidence type="ECO:0000313" key="4">
    <source>
        <dbReference type="Proteomes" id="UP000003019"/>
    </source>
</evidence>
<protein>
    <submittedName>
        <fullName evidence="3">Membrane protein</fullName>
    </submittedName>
</protein>
<comment type="caution">
    <text evidence="3">The sequence shown here is derived from an EMBL/GenBank/DDBJ whole genome shotgun (WGS) entry which is preliminary data.</text>
</comment>
<feature type="transmembrane region" description="Helical" evidence="2">
    <location>
        <begin position="53"/>
        <end position="71"/>
    </location>
</feature>
<accession>G4CLF8</accession>
<evidence type="ECO:0000313" key="3">
    <source>
        <dbReference type="EMBL" id="EGY51328.1"/>
    </source>
</evidence>
<dbReference type="AlphaFoldDB" id="G4CLF8"/>
<proteinExistence type="predicted"/>
<gene>
    <name evidence="3" type="ORF">HMPREF9371_2449</name>
</gene>
<keyword evidence="2" id="KW-0812">Transmembrane</keyword>
<dbReference type="HOGENOM" id="CLU_879488_0_0_4"/>
<organism evidence="3 4">
    <name type="scientific">Neisseria shayeganii 871</name>
    <dbReference type="NCBI Taxonomy" id="1032488"/>
    <lineage>
        <taxon>Bacteria</taxon>
        <taxon>Pseudomonadati</taxon>
        <taxon>Pseudomonadota</taxon>
        <taxon>Betaproteobacteria</taxon>
        <taxon>Neisseriales</taxon>
        <taxon>Neisseriaceae</taxon>
        <taxon>Neisseria</taxon>
    </lineage>
</organism>
<evidence type="ECO:0000256" key="2">
    <source>
        <dbReference type="SAM" id="Phobius"/>
    </source>
</evidence>
<dbReference type="Pfam" id="PF09997">
    <property type="entry name" value="DUF2238"/>
    <property type="match status" value="1"/>
</dbReference>
<name>G4CLF8_9NEIS</name>
<dbReference type="Proteomes" id="UP000003019">
    <property type="component" value="Unassembled WGS sequence"/>
</dbReference>
<keyword evidence="4" id="KW-1185">Reference proteome</keyword>
<feature type="transmembrane region" description="Helical" evidence="2">
    <location>
        <begin position="137"/>
        <end position="157"/>
    </location>
</feature>
<dbReference type="InterPro" id="IPR014509">
    <property type="entry name" value="YjdF-like"/>
</dbReference>
<feature type="transmembrane region" description="Helical" evidence="2">
    <location>
        <begin position="286"/>
        <end position="303"/>
    </location>
</feature>
<keyword evidence="2" id="KW-0472">Membrane</keyword>
<feature type="region of interest" description="Disordered" evidence="1">
    <location>
        <begin position="1"/>
        <end position="43"/>
    </location>
</feature>
<evidence type="ECO:0000256" key="1">
    <source>
        <dbReference type="SAM" id="MobiDB-lite"/>
    </source>
</evidence>
<dbReference type="PATRIC" id="fig|1032488.3.peg.2308"/>
<keyword evidence="2" id="KW-1133">Transmembrane helix</keyword>
<feature type="transmembrane region" description="Helical" evidence="2">
    <location>
        <begin position="164"/>
        <end position="185"/>
    </location>
</feature>
<dbReference type="EMBL" id="AGAY01000086">
    <property type="protein sequence ID" value="EGY51328.1"/>
    <property type="molecule type" value="Genomic_DNA"/>
</dbReference>
<feature type="transmembrane region" description="Helical" evidence="2">
    <location>
        <begin position="113"/>
        <end position="131"/>
    </location>
</feature>
<reference evidence="3 4" key="1">
    <citation type="submission" date="2011-05" db="EMBL/GenBank/DDBJ databases">
        <authorList>
            <person name="Muzny D."/>
            <person name="Qin X."/>
            <person name="Deng J."/>
            <person name="Jiang H."/>
            <person name="Liu Y."/>
            <person name="Qu J."/>
            <person name="Song X.-Z."/>
            <person name="Zhang L."/>
            <person name="Thornton R."/>
            <person name="Coyle M."/>
            <person name="Francisco L."/>
            <person name="Jackson L."/>
            <person name="Javaid M."/>
            <person name="Korchina V."/>
            <person name="Kovar C."/>
            <person name="Mata R."/>
            <person name="Mathew T."/>
            <person name="Ngo R."/>
            <person name="Nguyen L."/>
            <person name="Nguyen N."/>
            <person name="Okwuonu G."/>
            <person name="Ongeri F."/>
            <person name="Pham C."/>
            <person name="Simmons D."/>
            <person name="Wilczek-Boney K."/>
            <person name="Hale W."/>
            <person name="Jakkamsetti A."/>
            <person name="Pham P."/>
            <person name="Ruth R."/>
            <person name="San Lucas F."/>
            <person name="Warren J."/>
            <person name="Zhang J."/>
            <person name="Zhao Z."/>
            <person name="Zhou C."/>
            <person name="Zhu D."/>
            <person name="Lee S."/>
            <person name="Bess C."/>
            <person name="Blankenburg K."/>
            <person name="Forbes L."/>
            <person name="Fu Q."/>
            <person name="Gubbala S."/>
            <person name="Hirani K."/>
            <person name="Jayaseelan J.C."/>
            <person name="Lara F."/>
            <person name="Munidasa M."/>
            <person name="Palculict T."/>
            <person name="Patil S."/>
            <person name="Pu L.-L."/>
            <person name="Saada N."/>
            <person name="Tang L."/>
            <person name="Weissenberger G."/>
            <person name="Zhu Y."/>
            <person name="Hemphill L."/>
            <person name="Shang Y."/>
            <person name="Youmans B."/>
            <person name="Ayvaz T."/>
            <person name="Ross M."/>
            <person name="Santibanez J."/>
            <person name="Aqrawi P."/>
            <person name="Gross S."/>
            <person name="Joshi V."/>
            <person name="Fowler G."/>
            <person name="Nazareth L."/>
            <person name="Reid J."/>
            <person name="Worley K."/>
            <person name="Petrosino J."/>
            <person name="Highlander S."/>
            <person name="Gibbs R."/>
        </authorList>
    </citation>
    <scope>NUCLEOTIDE SEQUENCE [LARGE SCALE GENOMIC DNA]</scope>
    <source>
        <strain evidence="3 4">871</strain>
    </source>
</reference>